<evidence type="ECO:0000313" key="1">
    <source>
        <dbReference type="EMBL" id="BAE90713.1"/>
    </source>
</evidence>
<reference evidence="1" key="1">
    <citation type="journal article" date="2007" name="PLoS Biol.">
        <title>Rate of evolution in brain-expressed genes in humans and other primates.</title>
        <authorList>
            <person name="Wang H.-Y."/>
            <person name="Chien H.-C."/>
            <person name="Osada N."/>
            <person name="Hashimoto K."/>
            <person name="Sugano S."/>
            <person name="Gojobori T."/>
            <person name="Chou C.-K."/>
            <person name="Tsai S.-F."/>
            <person name="Wu C.-I."/>
            <person name="Shen C.-K.J."/>
        </authorList>
    </citation>
    <scope>NUCLEOTIDE SEQUENCE</scope>
</reference>
<keyword evidence="1" id="KW-0812">Transmembrane</keyword>
<name>I7GMT4_MACFA</name>
<proteinExistence type="evidence at transcript level"/>
<sequence length="54" mass="6365">MVPASGHVLQKRFLNTRQLFEKHFFPSVMLHTILYCTNPSCWDERLPSKQPTAY</sequence>
<dbReference type="EMBL" id="AB173651">
    <property type="protein sequence ID" value="BAE90713.1"/>
    <property type="molecule type" value="mRNA"/>
</dbReference>
<keyword evidence="1" id="KW-0472">Membrane</keyword>
<organism evidence="1">
    <name type="scientific">Macaca fascicularis</name>
    <name type="common">Crab-eating macaque</name>
    <name type="synonym">Cynomolgus monkey</name>
    <dbReference type="NCBI Taxonomy" id="9541"/>
    <lineage>
        <taxon>Eukaryota</taxon>
        <taxon>Metazoa</taxon>
        <taxon>Chordata</taxon>
        <taxon>Craniata</taxon>
        <taxon>Vertebrata</taxon>
        <taxon>Euteleostomi</taxon>
        <taxon>Mammalia</taxon>
        <taxon>Eutheria</taxon>
        <taxon>Euarchontoglires</taxon>
        <taxon>Primates</taxon>
        <taxon>Haplorrhini</taxon>
        <taxon>Catarrhini</taxon>
        <taxon>Cercopithecidae</taxon>
        <taxon>Cercopithecinae</taxon>
        <taxon>Macaca</taxon>
    </lineage>
</organism>
<protein>
    <submittedName>
        <fullName evidence="1">Macaca fascicularis brain cDNA clone: QflA-23579, similar to human transmembrane protein vezatin (VEZATIN), mRNA, RefSeq: NM_017599.2</fullName>
    </submittedName>
</protein>
<accession>I7GMT4</accession>
<dbReference type="AlphaFoldDB" id="I7GMT4"/>